<dbReference type="Proteomes" id="UP000770717">
    <property type="component" value="Unassembled WGS sequence"/>
</dbReference>
<comment type="caution">
    <text evidence="1">The sequence shown here is derived from an EMBL/GenBank/DDBJ whole genome shotgun (WGS) entry which is preliminary data.</text>
</comment>
<proteinExistence type="predicted"/>
<dbReference type="AlphaFoldDB" id="A0A8J6EYE0"/>
<sequence length="100" mass="11360">MYLLCVDTKSLISDPTTVTSPHPTSHGRLYIKYVPLKNAILMNGNPCSSYRGIPGLPNDDLSRLDYQWGPLVMDPYSIPSSGMPFNTKQIFYMLWDIYAR</sequence>
<dbReference type="EMBL" id="WNTK01000010">
    <property type="protein sequence ID" value="KAG9476939.1"/>
    <property type="molecule type" value="Genomic_DNA"/>
</dbReference>
<organism evidence="1 2">
    <name type="scientific">Eleutherodactylus coqui</name>
    <name type="common">Puerto Rican coqui</name>
    <dbReference type="NCBI Taxonomy" id="57060"/>
    <lineage>
        <taxon>Eukaryota</taxon>
        <taxon>Metazoa</taxon>
        <taxon>Chordata</taxon>
        <taxon>Craniata</taxon>
        <taxon>Vertebrata</taxon>
        <taxon>Euteleostomi</taxon>
        <taxon>Amphibia</taxon>
        <taxon>Batrachia</taxon>
        <taxon>Anura</taxon>
        <taxon>Neobatrachia</taxon>
        <taxon>Hyloidea</taxon>
        <taxon>Eleutherodactylidae</taxon>
        <taxon>Eleutherodactylinae</taxon>
        <taxon>Eleutherodactylus</taxon>
        <taxon>Eleutherodactylus</taxon>
    </lineage>
</organism>
<evidence type="ECO:0000313" key="1">
    <source>
        <dbReference type="EMBL" id="KAG9476939.1"/>
    </source>
</evidence>
<accession>A0A8J6EYE0</accession>
<protein>
    <submittedName>
        <fullName evidence="1">Uncharacterized protein</fullName>
    </submittedName>
</protein>
<reference evidence="1" key="1">
    <citation type="thesis" date="2020" institute="ProQuest LLC" country="789 East Eisenhower Parkway, Ann Arbor, MI, USA">
        <title>Comparative Genomics and Chromosome Evolution.</title>
        <authorList>
            <person name="Mudd A.B."/>
        </authorList>
    </citation>
    <scope>NUCLEOTIDE SEQUENCE</scope>
    <source>
        <strain evidence="1">HN-11 Male</strain>
        <tissue evidence="1">Kidney and liver</tissue>
    </source>
</reference>
<name>A0A8J6EYE0_ELECQ</name>
<evidence type="ECO:0000313" key="2">
    <source>
        <dbReference type="Proteomes" id="UP000770717"/>
    </source>
</evidence>
<keyword evidence="2" id="KW-1185">Reference proteome</keyword>
<gene>
    <name evidence="1" type="ORF">GDO78_002370</name>
</gene>